<name>A0ABS9BFE4_9BACT</name>
<dbReference type="PANTHER" id="PTHR18901:SF38">
    <property type="entry name" value="PSEUDOURIDINE-5'-PHOSPHATASE"/>
    <property type="match status" value="1"/>
</dbReference>
<dbReference type="RefSeq" id="WP_234864380.1">
    <property type="nucleotide sequence ID" value="NZ_JAKEVY010000001.1"/>
</dbReference>
<dbReference type="EMBL" id="JAKEVY010000001">
    <property type="protein sequence ID" value="MCF1713853.1"/>
    <property type="molecule type" value="Genomic_DNA"/>
</dbReference>
<dbReference type="InterPro" id="IPR036412">
    <property type="entry name" value="HAD-like_sf"/>
</dbReference>
<dbReference type="GO" id="GO:0050084">
    <property type="term" value="F:mannitol-1-phosphatase activity"/>
    <property type="evidence" value="ECO:0007669"/>
    <property type="project" value="UniProtKB-EC"/>
</dbReference>
<dbReference type="NCBIfam" id="NF008087">
    <property type="entry name" value="PRK10826.1"/>
    <property type="match status" value="1"/>
</dbReference>
<keyword evidence="2" id="KW-1185">Reference proteome</keyword>
<protein>
    <submittedName>
        <fullName evidence="1">Hexitol phosphatase HxpB</fullName>
        <ecNumber evidence="1">3.1.3.22</ecNumber>
        <ecNumber evidence="1">3.1.3.50</ecNumber>
        <ecNumber evidence="1">3.1.3.68</ecNumber>
    </submittedName>
</protein>
<dbReference type="NCBIfam" id="TIGR01509">
    <property type="entry name" value="HAD-SF-IA-v3"/>
    <property type="match status" value="1"/>
</dbReference>
<dbReference type="Gene3D" id="3.40.50.1000">
    <property type="entry name" value="HAD superfamily/HAD-like"/>
    <property type="match status" value="1"/>
</dbReference>
<accession>A0ABS9BFE4</accession>
<dbReference type="Gene3D" id="1.10.150.240">
    <property type="entry name" value="Putative phosphatase, domain 2"/>
    <property type="match status" value="1"/>
</dbReference>
<reference evidence="1 2" key="1">
    <citation type="submission" date="2022-01" db="EMBL/GenBank/DDBJ databases">
        <title>Flavihumibacter sp. nov., isolated from sediment of a river.</title>
        <authorList>
            <person name="Liu H."/>
        </authorList>
    </citation>
    <scope>NUCLEOTIDE SEQUENCE [LARGE SCALE GENOMIC DNA]</scope>
    <source>
        <strain evidence="1 2">RY-1</strain>
    </source>
</reference>
<dbReference type="InterPro" id="IPR023198">
    <property type="entry name" value="PGP-like_dom2"/>
</dbReference>
<dbReference type="SFLD" id="SFLDG01129">
    <property type="entry name" value="C1.5:_HAD__Beta-PGM__Phosphata"/>
    <property type="match status" value="1"/>
</dbReference>
<dbReference type="PANTHER" id="PTHR18901">
    <property type="entry name" value="2-DEOXYGLUCOSE-6-PHOSPHATE PHOSPHATASE 2"/>
    <property type="match status" value="1"/>
</dbReference>
<dbReference type="NCBIfam" id="TIGR01549">
    <property type="entry name" value="HAD-SF-IA-v1"/>
    <property type="match status" value="1"/>
</dbReference>
<organism evidence="1 2">
    <name type="scientific">Flavihumibacter fluminis</name>
    <dbReference type="NCBI Taxonomy" id="2909236"/>
    <lineage>
        <taxon>Bacteria</taxon>
        <taxon>Pseudomonadati</taxon>
        <taxon>Bacteroidota</taxon>
        <taxon>Chitinophagia</taxon>
        <taxon>Chitinophagales</taxon>
        <taxon>Chitinophagaceae</taxon>
        <taxon>Flavihumibacter</taxon>
    </lineage>
</organism>
<sequence>MSQNAVIFDMDGLLIDSEPLWQQAGMDTLKLFGIQLTHEQYITSTGLRTPEWIDYWFHQFGIDPDHAPKAISTIEEAAMEKIRLQGEPMPGVGTILEFFRSKGYPIAIASSSPMRMIEMVIQKLGIGSYVQKVSSAGELAFGKPHPEVFIHCAAQLQVKPMQCLVFEDSFNGLIAAKAAKMKCVVVPAPEVFHQPKWSAADLKLGSLVNFNELLLQAIWK</sequence>
<dbReference type="Proteomes" id="UP001200145">
    <property type="component" value="Unassembled WGS sequence"/>
</dbReference>
<dbReference type="SFLD" id="SFLDS00003">
    <property type="entry name" value="Haloacid_Dehalogenase"/>
    <property type="match status" value="1"/>
</dbReference>
<keyword evidence="1" id="KW-0378">Hydrolase</keyword>
<dbReference type="SFLD" id="SFLDG01135">
    <property type="entry name" value="C1.5.6:_HAD__Beta-PGM__Phospha"/>
    <property type="match status" value="1"/>
</dbReference>
<dbReference type="EC" id="3.1.3.50" evidence="1"/>
<dbReference type="EC" id="3.1.3.68" evidence="1"/>
<dbReference type="InterPro" id="IPR023214">
    <property type="entry name" value="HAD_sf"/>
</dbReference>
<dbReference type="GO" id="GO:0050286">
    <property type="term" value="F:sorbitol-6-phosphatase activity"/>
    <property type="evidence" value="ECO:0007669"/>
    <property type="project" value="UniProtKB-EC"/>
</dbReference>
<proteinExistence type="predicted"/>
<dbReference type="InterPro" id="IPR006439">
    <property type="entry name" value="HAD-SF_hydro_IA"/>
</dbReference>
<dbReference type="GO" id="GO:0003850">
    <property type="term" value="F:2-deoxyglucose-6-phosphatase activity"/>
    <property type="evidence" value="ECO:0007669"/>
    <property type="project" value="UniProtKB-EC"/>
</dbReference>
<comment type="caution">
    <text evidence="1">The sequence shown here is derived from an EMBL/GenBank/DDBJ whole genome shotgun (WGS) entry which is preliminary data.</text>
</comment>
<evidence type="ECO:0000313" key="2">
    <source>
        <dbReference type="Proteomes" id="UP001200145"/>
    </source>
</evidence>
<gene>
    <name evidence="1" type="primary">hxpB</name>
    <name evidence="1" type="ORF">L0U88_04315</name>
</gene>
<dbReference type="SUPFAM" id="SSF56784">
    <property type="entry name" value="HAD-like"/>
    <property type="match status" value="1"/>
</dbReference>
<dbReference type="Pfam" id="PF00702">
    <property type="entry name" value="Hydrolase"/>
    <property type="match status" value="1"/>
</dbReference>
<dbReference type="EC" id="3.1.3.22" evidence="1"/>
<evidence type="ECO:0000313" key="1">
    <source>
        <dbReference type="EMBL" id="MCF1713853.1"/>
    </source>
</evidence>